<organism evidence="2 3">
    <name type="scientific">Mycobacterium shottsii</name>
    <dbReference type="NCBI Taxonomy" id="133549"/>
    <lineage>
        <taxon>Bacteria</taxon>
        <taxon>Bacillati</taxon>
        <taxon>Actinomycetota</taxon>
        <taxon>Actinomycetes</taxon>
        <taxon>Mycobacteriales</taxon>
        <taxon>Mycobacteriaceae</taxon>
        <taxon>Mycobacterium</taxon>
        <taxon>Mycobacterium ulcerans group</taxon>
    </lineage>
</organism>
<evidence type="ECO:0000256" key="1">
    <source>
        <dbReference type="SAM" id="MobiDB-lite"/>
    </source>
</evidence>
<feature type="region of interest" description="Disordered" evidence="1">
    <location>
        <begin position="1"/>
        <end position="20"/>
    </location>
</feature>
<evidence type="ECO:0000313" key="2">
    <source>
        <dbReference type="EMBL" id="BBX56949.1"/>
    </source>
</evidence>
<dbReference type="Proteomes" id="UP000467164">
    <property type="component" value="Chromosome"/>
</dbReference>
<dbReference type="EMBL" id="AP022572">
    <property type="protein sequence ID" value="BBX56949.1"/>
    <property type="molecule type" value="Genomic_DNA"/>
</dbReference>
<reference evidence="2 3" key="1">
    <citation type="journal article" date="2019" name="Emerg. Microbes Infect.">
        <title>Comprehensive subspecies identification of 175 nontuberculous mycobacteria species based on 7547 genomic profiles.</title>
        <authorList>
            <person name="Matsumoto Y."/>
            <person name="Kinjo T."/>
            <person name="Motooka D."/>
            <person name="Nabeya D."/>
            <person name="Jung N."/>
            <person name="Uechi K."/>
            <person name="Horii T."/>
            <person name="Iida T."/>
            <person name="Fujita J."/>
            <person name="Nakamura S."/>
        </authorList>
    </citation>
    <scope>NUCLEOTIDE SEQUENCE [LARGE SCALE GENOMIC DNA]</scope>
    <source>
        <strain evidence="2 3">JCM 12657</strain>
    </source>
</reference>
<keyword evidence="3" id="KW-1185">Reference proteome</keyword>
<gene>
    <name evidence="2" type="ORF">MSHO_22940</name>
</gene>
<proteinExistence type="predicted"/>
<dbReference type="AlphaFoldDB" id="A0A7I7LC14"/>
<sequence>MWRRDDNMQPPPELLEYDGIRDGLTTPAAWQVGLEEWEAARRQWAKAHGVDEADLPAKIGDEPWDPDLI</sequence>
<protein>
    <submittedName>
        <fullName evidence="2">Uncharacterized protein</fullName>
    </submittedName>
</protein>
<feature type="region of interest" description="Disordered" evidence="1">
    <location>
        <begin position="45"/>
        <end position="69"/>
    </location>
</feature>
<dbReference type="RefSeq" id="WP_117423470.1">
    <property type="nucleotide sequence ID" value="NZ_AP022572.1"/>
</dbReference>
<name>A0A7I7LC14_9MYCO</name>
<evidence type="ECO:0000313" key="3">
    <source>
        <dbReference type="Proteomes" id="UP000467164"/>
    </source>
</evidence>
<accession>A0A7I7LC14</accession>
<dbReference type="KEGG" id="msho:MSHO_22940"/>